<comment type="caution">
    <text evidence="1">The sequence shown here is derived from an EMBL/GenBank/DDBJ whole genome shotgun (WGS) entry which is preliminary data.</text>
</comment>
<evidence type="ECO:0000313" key="1">
    <source>
        <dbReference type="EMBL" id="TJZ79982.1"/>
    </source>
</evidence>
<dbReference type="EMBL" id="SUMD01000002">
    <property type="protein sequence ID" value="TJZ79982.1"/>
    <property type="molecule type" value="Genomic_DNA"/>
</dbReference>
<keyword evidence="2" id="KW-1185">Reference proteome</keyword>
<evidence type="ECO:0000313" key="2">
    <source>
        <dbReference type="Proteomes" id="UP000305109"/>
    </source>
</evidence>
<dbReference type="InterPro" id="IPR023393">
    <property type="entry name" value="START-like_dom_sf"/>
</dbReference>
<accession>A0ABY2RNE0</accession>
<dbReference type="RefSeq" id="WP_136907256.1">
    <property type="nucleotide sequence ID" value="NZ_SUMD01000002.1"/>
</dbReference>
<proteinExistence type="predicted"/>
<dbReference type="Proteomes" id="UP000305109">
    <property type="component" value="Unassembled WGS sequence"/>
</dbReference>
<protein>
    <submittedName>
        <fullName evidence="1">SRPBCC family protein</fullName>
    </submittedName>
</protein>
<reference evidence="1 2" key="1">
    <citation type="submission" date="2019-04" db="EMBL/GenBank/DDBJ databases">
        <title>Rhodococcus oryzae sp. nov., a novel actinomycete isolated from rhizosphere soil of rice (Oryza sativa L.).</title>
        <authorList>
            <person name="Li C."/>
        </authorList>
    </citation>
    <scope>NUCLEOTIDE SEQUENCE [LARGE SCALE GENOMIC DNA]</scope>
    <source>
        <strain evidence="1 2">NEAU-CX67</strain>
    </source>
</reference>
<gene>
    <name evidence="1" type="ORF">FCG67_03565</name>
</gene>
<dbReference type="SUPFAM" id="SSF55961">
    <property type="entry name" value="Bet v1-like"/>
    <property type="match status" value="1"/>
</dbReference>
<sequence length="151" mass="16646">MDRASVLIEAAPSAVWDVVTDIAGMGRFSPENTGGRWTGGEPVTAGATFTGSNRHGPVRWTTHCTVVDVVAGERFSFEAEESKARWSYLLEPSGTGTRLTETREIYGTPALWVRIVQRSKVLGRDRDTLMRAGMQATLERMKAHLEAHQEV</sequence>
<name>A0ABY2RNE0_9NOCA</name>
<dbReference type="Pfam" id="PF10604">
    <property type="entry name" value="Polyketide_cyc2"/>
    <property type="match status" value="1"/>
</dbReference>
<dbReference type="CDD" id="cd07812">
    <property type="entry name" value="SRPBCC"/>
    <property type="match status" value="1"/>
</dbReference>
<dbReference type="InterPro" id="IPR019587">
    <property type="entry name" value="Polyketide_cyclase/dehydratase"/>
</dbReference>
<organism evidence="1 2">
    <name type="scientific">Rhodococcus oryzae</name>
    <dbReference type="NCBI Taxonomy" id="2571143"/>
    <lineage>
        <taxon>Bacteria</taxon>
        <taxon>Bacillati</taxon>
        <taxon>Actinomycetota</taxon>
        <taxon>Actinomycetes</taxon>
        <taxon>Mycobacteriales</taxon>
        <taxon>Nocardiaceae</taxon>
        <taxon>Rhodococcus</taxon>
    </lineage>
</organism>
<dbReference type="Gene3D" id="3.30.530.20">
    <property type="match status" value="1"/>
</dbReference>